<sequence length="137" mass="15697">RASGSRCCSSPCPSCWWPWPSRFRTSPKPKQSRREGQMPSRIPACGLLEVSARPTTSCRRLYRCNRCNSISHMCTDVIIGGIHISIIAEFQKRYKTIILCSVGITQNVSRWMHSVRWWKVGKSFFFRNGGKKFASSH</sequence>
<reference evidence="2" key="2">
    <citation type="journal article" date="2017" name="Nat. Plants">
        <title>The Aegilops tauschii genome reveals multiple impacts of transposons.</title>
        <authorList>
            <person name="Zhao G."/>
            <person name="Zou C."/>
            <person name="Li K."/>
            <person name="Wang K."/>
            <person name="Li T."/>
            <person name="Gao L."/>
            <person name="Zhang X."/>
            <person name="Wang H."/>
            <person name="Yang Z."/>
            <person name="Liu X."/>
            <person name="Jiang W."/>
            <person name="Mao L."/>
            <person name="Kong X."/>
            <person name="Jiao Y."/>
            <person name="Jia J."/>
        </authorList>
    </citation>
    <scope>NUCLEOTIDE SEQUENCE [LARGE SCALE GENOMIC DNA]</scope>
    <source>
        <strain evidence="2">cv. AL8/78</strain>
    </source>
</reference>
<keyword evidence="2" id="KW-1185">Reference proteome</keyword>
<organism evidence="1 2">
    <name type="scientific">Aegilops tauschii subsp. strangulata</name>
    <name type="common">Goatgrass</name>
    <dbReference type="NCBI Taxonomy" id="200361"/>
    <lineage>
        <taxon>Eukaryota</taxon>
        <taxon>Viridiplantae</taxon>
        <taxon>Streptophyta</taxon>
        <taxon>Embryophyta</taxon>
        <taxon>Tracheophyta</taxon>
        <taxon>Spermatophyta</taxon>
        <taxon>Magnoliopsida</taxon>
        <taxon>Liliopsida</taxon>
        <taxon>Poales</taxon>
        <taxon>Poaceae</taxon>
        <taxon>BOP clade</taxon>
        <taxon>Pooideae</taxon>
        <taxon>Triticodae</taxon>
        <taxon>Triticeae</taxon>
        <taxon>Triticinae</taxon>
        <taxon>Aegilops</taxon>
    </lineage>
</organism>
<dbReference type="Proteomes" id="UP000015105">
    <property type="component" value="Chromosome 6D"/>
</dbReference>
<evidence type="ECO:0000313" key="2">
    <source>
        <dbReference type="Proteomes" id="UP000015105"/>
    </source>
</evidence>
<dbReference type="EnsemblPlants" id="AET6Gv20627300.1">
    <property type="protein sequence ID" value="AET6Gv20627300.1"/>
    <property type="gene ID" value="AET6Gv20627300"/>
</dbReference>
<evidence type="ECO:0000313" key="1">
    <source>
        <dbReference type="EnsemblPlants" id="AET6Gv20627300.1"/>
    </source>
</evidence>
<reference evidence="1" key="4">
    <citation type="submission" date="2019-03" db="UniProtKB">
        <authorList>
            <consortium name="EnsemblPlants"/>
        </authorList>
    </citation>
    <scope>IDENTIFICATION</scope>
</reference>
<reference evidence="1" key="5">
    <citation type="journal article" date="2021" name="G3 (Bethesda)">
        <title>Aegilops tauschii genome assembly Aet v5.0 features greater sequence contiguity and improved annotation.</title>
        <authorList>
            <person name="Wang L."/>
            <person name="Zhu T."/>
            <person name="Rodriguez J.C."/>
            <person name="Deal K.R."/>
            <person name="Dubcovsky J."/>
            <person name="McGuire P.E."/>
            <person name="Lux T."/>
            <person name="Spannagl M."/>
            <person name="Mayer K.F.X."/>
            <person name="Baldrich P."/>
            <person name="Meyers B.C."/>
            <person name="Huo N."/>
            <person name="Gu Y.Q."/>
            <person name="Zhou H."/>
            <person name="Devos K.M."/>
            <person name="Bennetzen J.L."/>
            <person name="Unver T."/>
            <person name="Budak H."/>
            <person name="Gulick P.J."/>
            <person name="Galiba G."/>
            <person name="Kalapos B."/>
            <person name="Nelson D.R."/>
            <person name="Li P."/>
            <person name="You F.M."/>
            <person name="Luo M.C."/>
            <person name="Dvorak J."/>
        </authorList>
    </citation>
    <scope>NUCLEOTIDE SEQUENCE [LARGE SCALE GENOMIC DNA]</scope>
    <source>
        <strain evidence="1">cv. AL8/78</strain>
    </source>
</reference>
<reference evidence="2" key="1">
    <citation type="journal article" date="2014" name="Science">
        <title>Ancient hybridizations among the ancestral genomes of bread wheat.</title>
        <authorList>
            <consortium name="International Wheat Genome Sequencing Consortium,"/>
            <person name="Marcussen T."/>
            <person name="Sandve S.R."/>
            <person name="Heier L."/>
            <person name="Spannagl M."/>
            <person name="Pfeifer M."/>
            <person name="Jakobsen K.S."/>
            <person name="Wulff B.B."/>
            <person name="Steuernagel B."/>
            <person name="Mayer K.F."/>
            <person name="Olsen O.A."/>
        </authorList>
    </citation>
    <scope>NUCLEOTIDE SEQUENCE [LARGE SCALE GENOMIC DNA]</scope>
    <source>
        <strain evidence="2">cv. AL8/78</strain>
    </source>
</reference>
<proteinExistence type="predicted"/>
<dbReference type="Gramene" id="AET6Gv20627300.1">
    <property type="protein sequence ID" value="AET6Gv20627300.1"/>
    <property type="gene ID" value="AET6Gv20627300"/>
</dbReference>
<protein>
    <submittedName>
        <fullName evidence="1">Uncharacterized protein</fullName>
    </submittedName>
</protein>
<reference evidence="1" key="3">
    <citation type="journal article" date="2017" name="Nature">
        <title>Genome sequence of the progenitor of the wheat D genome Aegilops tauschii.</title>
        <authorList>
            <person name="Luo M.C."/>
            <person name="Gu Y.Q."/>
            <person name="Puiu D."/>
            <person name="Wang H."/>
            <person name="Twardziok S.O."/>
            <person name="Deal K.R."/>
            <person name="Huo N."/>
            <person name="Zhu T."/>
            <person name="Wang L."/>
            <person name="Wang Y."/>
            <person name="McGuire P.E."/>
            <person name="Liu S."/>
            <person name="Long H."/>
            <person name="Ramasamy R.K."/>
            <person name="Rodriguez J.C."/>
            <person name="Van S.L."/>
            <person name="Yuan L."/>
            <person name="Wang Z."/>
            <person name="Xia Z."/>
            <person name="Xiao L."/>
            <person name="Anderson O.D."/>
            <person name="Ouyang S."/>
            <person name="Liang Y."/>
            <person name="Zimin A.V."/>
            <person name="Pertea G."/>
            <person name="Qi P."/>
            <person name="Bennetzen J.L."/>
            <person name="Dai X."/>
            <person name="Dawson M.W."/>
            <person name="Muller H.G."/>
            <person name="Kugler K."/>
            <person name="Rivarola-Duarte L."/>
            <person name="Spannagl M."/>
            <person name="Mayer K.F.X."/>
            <person name="Lu F.H."/>
            <person name="Bevan M.W."/>
            <person name="Leroy P."/>
            <person name="Li P."/>
            <person name="You F.M."/>
            <person name="Sun Q."/>
            <person name="Liu Z."/>
            <person name="Lyons E."/>
            <person name="Wicker T."/>
            <person name="Salzberg S.L."/>
            <person name="Devos K.M."/>
            <person name="Dvorak J."/>
        </authorList>
    </citation>
    <scope>NUCLEOTIDE SEQUENCE [LARGE SCALE GENOMIC DNA]</scope>
    <source>
        <strain evidence="1">cv. AL8/78</strain>
    </source>
</reference>
<dbReference type="AlphaFoldDB" id="A0A453P6S7"/>
<name>A0A453P6S7_AEGTS</name>
<accession>A0A453P6S7</accession>